<name>A0ABR1UGP8_9PEZI</name>
<comment type="caution">
    <text evidence="2">The sequence shown here is derived from an EMBL/GenBank/DDBJ whole genome shotgun (WGS) entry which is preliminary data.</text>
</comment>
<dbReference type="EMBL" id="JAQQWM010000007">
    <property type="protein sequence ID" value="KAK8057275.1"/>
    <property type="molecule type" value="Genomic_DNA"/>
</dbReference>
<reference evidence="2 3" key="1">
    <citation type="submission" date="2023-01" db="EMBL/GenBank/DDBJ databases">
        <title>Analysis of 21 Apiospora genomes using comparative genomics revels a genus with tremendous synthesis potential of carbohydrate active enzymes and secondary metabolites.</title>
        <authorList>
            <person name="Sorensen T."/>
        </authorList>
    </citation>
    <scope>NUCLEOTIDE SEQUENCE [LARGE SCALE GENOMIC DNA]</scope>
    <source>
        <strain evidence="2 3">CBS 83171</strain>
    </source>
</reference>
<organism evidence="2 3">
    <name type="scientific">Apiospora saccharicola</name>
    <dbReference type="NCBI Taxonomy" id="335842"/>
    <lineage>
        <taxon>Eukaryota</taxon>
        <taxon>Fungi</taxon>
        <taxon>Dikarya</taxon>
        <taxon>Ascomycota</taxon>
        <taxon>Pezizomycotina</taxon>
        <taxon>Sordariomycetes</taxon>
        <taxon>Xylariomycetidae</taxon>
        <taxon>Amphisphaeriales</taxon>
        <taxon>Apiosporaceae</taxon>
        <taxon>Apiospora</taxon>
    </lineage>
</organism>
<protein>
    <submittedName>
        <fullName evidence="2">Uncharacterized protein</fullName>
    </submittedName>
</protein>
<feature type="region of interest" description="Disordered" evidence="1">
    <location>
        <begin position="68"/>
        <end position="97"/>
    </location>
</feature>
<accession>A0ABR1UGP8</accession>
<sequence>MPNEEAGNIVGFCRYVNSSEAFERTAHERLIAVVHDFDSTGKSRGPRSPLTVTQLRDVLSVPRFKSNPHAPGAETGAIVAAPSLPPGQGRPERDNSYSSIEEVPNAERRLIIIANLDAWAAWVLIATVSPIQAMPLRSFLSDHITFKASFDVNITVGQSSGRWPPTFAMSFNLPFYALRDASKGSKRPEARGPRSNENIEFMRDFPQPNSKSSSSCEYIYQAKLSCLVTGHNSRVWSAYLFLDNYNDYEDGEIEENYNPDREALDQACFTLDPFEGRSLAWSQITPRESFLKILEVLSNQAKKEWCNTITNIVNIFDATRACYLKGLYSHGEEGRTRRQAYALWIGSVIKLLATLRRSLVECTNAWESFSAPGEDIGYFHNPGKHWDMKRRDRIRLNIIRKNFKQMSSMLGKLDMVNDELMHTTNELGRHLALENNQMAILQSETAMDVKILTWVTFHSLPFTLVAAFMSARAEILPWPETLATPIVSFLVIEAAIWIMVDVFSKGRYMAKIKGTATNLYARGSGAMRDIIGTQPINPTEV</sequence>
<keyword evidence="3" id="KW-1185">Reference proteome</keyword>
<dbReference type="Proteomes" id="UP001446871">
    <property type="component" value="Unassembled WGS sequence"/>
</dbReference>
<evidence type="ECO:0000313" key="3">
    <source>
        <dbReference type="Proteomes" id="UP001446871"/>
    </source>
</evidence>
<evidence type="ECO:0000256" key="1">
    <source>
        <dbReference type="SAM" id="MobiDB-lite"/>
    </source>
</evidence>
<evidence type="ECO:0000313" key="2">
    <source>
        <dbReference type="EMBL" id="KAK8057275.1"/>
    </source>
</evidence>
<proteinExistence type="predicted"/>
<gene>
    <name evidence="2" type="ORF">PG996_011212</name>
</gene>